<keyword evidence="1" id="KW-0732">Signal</keyword>
<organism evidence="2 3">
    <name type="scientific">Theileria equi strain WA</name>
    <dbReference type="NCBI Taxonomy" id="1537102"/>
    <lineage>
        <taxon>Eukaryota</taxon>
        <taxon>Sar</taxon>
        <taxon>Alveolata</taxon>
        <taxon>Apicomplexa</taxon>
        <taxon>Aconoidasida</taxon>
        <taxon>Piroplasmida</taxon>
        <taxon>Theileriidae</taxon>
        <taxon>Theileria</taxon>
    </lineage>
</organism>
<evidence type="ECO:0000313" key="2">
    <source>
        <dbReference type="EMBL" id="AFZ80710.1"/>
    </source>
</evidence>
<dbReference type="EMBL" id="CP001670">
    <property type="protein sequence ID" value="AFZ80710.1"/>
    <property type="molecule type" value="Genomic_DNA"/>
</dbReference>
<reference evidence="2 3" key="1">
    <citation type="journal article" date="2012" name="BMC Genomics">
        <title>Comparative genomic analysis and phylogenetic position of Theileria equi.</title>
        <authorList>
            <person name="Kappmeyer L.S."/>
            <person name="Thiagarajan M."/>
            <person name="Herndon D.R."/>
            <person name="Ramsay J.D."/>
            <person name="Caler E."/>
            <person name="Djikeng A."/>
            <person name="Gillespie J.J."/>
            <person name="Lau A.O."/>
            <person name="Roalson E.H."/>
            <person name="Silva J.C."/>
            <person name="Silva M.G."/>
            <person name="Suarez C.E."/>
            <person name="Ueti M.W."/>
            <person name="Nene V.M."/>
            <person name="Mealey R.H."/>
            <person name="Knowles D.P."/>
            <person name="Brayton K.A."/>
        </authorList>
    </citation>
    <scope>NUCLEOTIDE SEQUENCE [LARGE SCALE GENOMIC DNA]</scope>
    <source>
        <strain evidence="2 3">WA</strain>
    </source>
</reference>
<evidence type="ECO:0000256" key="1">
    <source>
        <dbReference type="SAM" id="SignalP"/>
    </source>
</evidence>
<dbReference type="AlphaFoldDB" id="L0AYR6"/>
<feature type="signal peptide" evidence="1">
    <location>
        <begin position="1"/>
        <end position="19"/>
    </location>
</feature>
<dbReference type="KEGG" id="beq:BEWA_001170"/>
<dbReference type="Pfam" id="PF04385">
    <property type="entry name" value="FAINT"/>
    <property type="match status" value="1"/>
</dbReference>
<accession>L0AYR6</accession>
<protein>
    <submittedName>
        <fullName evidence="2">Signal peptide-containing protein</fullName>
    </submittedName>
</protein>
<sequence length="157" mass="17766">MFLVYTLYIFCLSTTCSYGSDTTSVKPPESCFTLDLSAPYGDRIDVLKGAFGEYDDVSYYPNTGNCIDEVRDGQETIWTAEGNDKCVMAYSISKQNGFSLLLLRISNGNVRYGAFEKVEGKWKSFNKEEFENRWKHLVDSTAPTSKFPDNISDLEHV</sequence>
<dbReference type="InterPro" id="IPR007480">
    <property type="entry name" value="DUF529"/>
</dbReference>
<dbReference type="Proteomes" id="UP000031512">
    <property type="component" value="Chromosome 3"/>
</dbReference>
<dbReference type="RefSeq" id="XP_004830376.1">
    <property type="nucleotide sequence ID" value="XM_004830319.1"/>
</dbReference>
<keyword evidence="3" id="KW-1185">Reference proteome</keyword>
<name>L0AYR6_THEEQ</name>
<feature type="chain" id="PRO_5003939347" evidence="1">
    <location>
        <begin position="20"/>
        <end position="157"/>
    </location>
</feature>
<gene>
    <name evidence="2" type="ORF">BEWA_001170</name>
</gene>
<proteinExistence type="predicted"/>
<evidence type="ECO:0000313" key="3">
    <source>
        <dbReference type="Proteomes" id="UP000031512"/>
    </source>
</evidence>
<dbReference type="GeneID" id="15804644"/>
<dbReference type="VEuPathDB" id="PiroplasmaDB:BEWA_001170"/>